<dbReference type="eggNOG" id="COG2963">
    <property type="taxonomic scope" value="Bacteria"/>
</dbReference>
<reference evidence="3" key="1">
    <citation type="journal article" date="2008" name="Genome Res.">
        <title>The genome of Pelotomaculum thermopropionicum reveals niche-associated evolution in anaerobic microbiota.</title>
        <authorList>
            <person name="Kosaka T."/>
            <person name="Kato S."/>
            <person name="Shimoyama T."/>
            <person name="Ishii S."/>
            <person name="Abe T."/>
            <person name="Watanabe K."/>
        </authorList>
    </citation>
    <scope>NUCLEOTIDE SEQUENCE [LARGE SCALE GENOMIC DNA]</scope>
    <source>
        <strain evidence="3">DSM 13744 / JCM 10971 / SI</strain>
    </source>
</reference>
<evidence type="ECO:0000313" key="3">
    <source>
        <dbReference type="Proteomes" id="UP000006556"/>
    </source>
</evidence>
<gene>
    <name evidence="2" type="ordered locus">PTH_0365</name>
</gene>
<dbReference type="STRING" id="370438.PTH_0365"/>
<sequence>MEEKIALEGLPTLFTDEQRAIERMKKEYTKQSEELYAEIGRLTTQLAWLKKKCGLATEP</sequence>
<keyword evidence="3" id="KW-1185">Reference proteome</keyword>
<accession>A5D5C7</accession>
<evidence type="ECO:0000313" key="2">
    <source>
        <dbReference type="EMBL" id="BAF58546.1"/>
    </source>
</evidence>
<name>A5D5C7_PELTS</name>
<protein>
    <submittedName>
        <fullName evidence="2">Transposase IS3/IS911</fullName>
    </submittedName>
</protein>
<keyword evidence="1" id="KW-0175">Coiled coil</keyword>
<dbReference type="KEGG" id="pth:PTH_0365"/>
<proteinExistence type="predicted"/>
<dbReference type="AlphaFoldDB" id="A5D5C7"/>
<dbReference type="EMBL" id="AP009389">
    <property type="protein sequence ID" value="BAF58546.1"/>
    <property type="molecule type" value="Genomic_DNA"/>
</dbReference>
<evidence type="ECO:0000256" key="1">
    <source>
        <dbReference type="SAM" id="Coils"/>
    </source>
</evidence>
<organism evidence="2 3">
    <name type="scientific">Pelotomaculum thermopropionicum (strain DSM 13744 / JCM 10971 / SI)</name>
    <dbReference type="NCBI Taxonomy" id="370438"/>
    <lineage>
        <taxon>Bacteria</taxon>
        <taxon>Bacillati</taxon>
        <taxon>Bacillota</taxon>
        <taxon>Clostridia</taxon>
        <taxon>Eubacteriales</taxon>
        <taxon>Desulfotomaculaceae</taxon>
        <taxon>Pelotomaculum</taxon>
    </lineage>
</organism>
<feature type="coiled-coil region" evidence="1">
    <location>
        <begin position="14"/>
        <end position="45"/>
    </location>
</feature>
<dbReference type="Proteomes" id="UP000006556">
    <property type="component" value="Chromosome"/>
</dbReference>
<dbReference type="HOGENOM" id="CLU_210367_0_0_9"/>